<evidence type="ECO:0000313" key="2">
    <source>
        <dbReference type="Proteomes" id="UP001162480"/>
    </source>
</evidence>
<organism evidence="1 2">
    <name type="scientific">Octopus vulgaris</name>
    <name type="common">Common octopus</name>
    <dbReference type="NCBI Taxonomy" id="6645"/>
    <lineage>
        <taxon>Eukaryota</taxon>
        <taxon>Metazoa</taxon>
        <taxon>Spiralia</taxon>
        <taxon>Lophotrochozoa</taxon>
        <taxon>Mollusca</taxon>
        <taxon>Cephalopoda</taxon>
        <taxon>Coleoidea</taxon>
        <taxon>Octopodiformes</taxon>
        <taxon>Octopoda</taxon>
        <taxon>Incirrata</taxon>
        <taxon>Octopodidae</taxon>
        <taxon>Octopus</taxon>
    </lineage>
</organism>
<keyword evidence="2" id="KW-1185">Reference proteome</keyword>
<evidence type="ECO:0000313" key="1">
    <source>
        <dbReference type="EMBL" id="CAI9737611.1"/>
    </source>
</evidence>
<sequence>MVTAVTSHSASTTMGMLLTHKNTFPGLASDIENEYYLKVIFKTKSFNYMEGVIKPIIEPPPAFVAVMCDETIDFRMKPQPSYVLRFVEEKEKPRERYLGYGSDNKDKILITNRTCTLL</sequence>
<gene>
    <name evidence="1" type="ORF">OCTVUL_1B015007</name>
</gene>
<accession>A0AA36BND0</accession>
<dbReference type="EMBL" id="OX597833">
    <property type="protein sequence ID" value="CAI9737611.1"/>
    <property type="molecule type" value="Genomic_DNA"/>
</dbReference>
<dbReference type="AlphaFoldDB" id="A0AA36BND0"/>
<reference evidence="1" key="1">
    <citation type="submission" date="2023-08" db="EMBL/GenBank/DDBJ databases">
        <authorList>
            <person name="Alioto T."/>
            <person name="Alioto T."/>
            <person name="Gomez Garrido J."/>
        </authorList>
    </citation>
    <scope>NUCLEOTIDE SEQUENCE</scope>
</reference>
<dbReference type="Proteomes" id="UP001162480">
    <property type="component" value="Chromosome 20"/>
</dbReference>
<protein>
    <submittedName>
        <fullName evidence="1">Uncharacterized protein</fullName>
    </submittedName>
</protein>
<proteinExistence type="predicted"/>
<name>A0AA36BND0_OCTVU</name>